<dbReference type="Gene3D" id="3.40.30.10">
    <property type="entry name" value="Glutaredoxin"/>
    <property type="match status" value="2"/>
</dbReference>
<reference evidence="3" key="1">
    <citation type="submission" date="2019-12" db="EMBL/GenBank/DDBJ databases">
        <title>Genome sequencing and annotation of Brassica cretica.</title>
        <authorList>
            <person name="Studholme D.J."/>
            <person name="Sarris P."/>
        </authorList>
    </citation>
    <scope>NUCLEOTIDE SEQUENCE</scope>
    <source>
        <strain evidence="3">PFS-109/04</strain>
        <tissue evidence="3">Leaf</tissue>
    </source>
</reference>
<evidence type="ECO:0000313" key="4">
    <source>
        <dbReference type="Proteomes" id="UP000712600"/>
    </source>
</evidence>
<protein>
    <recommendedName>
        <fullName evidence="2">Thioredoxin domain-containing protein</fullName>
    </recommendedName>
</protein>
<dbReference type="SUPFAM" id="SSF52833">
    <property type="entry name" value="Thioredoxin-like"/>
    <property type="match status" value="2"/>
</dbReference>
<dbReference type="InterPro" id="IPR036249">
    <property type="entry name" value="Thioredoxin-like_sf"/>
</dbReference>
<evidence type="ECO:0000259" key="2">
    <source>
        <dbReference type="Pfam" id="PF00085"/>
    </source>
</evidence>
<organism evidence="3 4">
    <name type="scientific">Brassica cretica</name>
    <name type="common">Mustard</name>
    <dbReference type="NCBI Taxonomy" id="69181"/>
    <lineage>
        <taxon>Eukaryota</taxon>
        <taxon>Viridiplantae</taxon>
        <taxon>Streptophyta</taxon>
        <taxon>Embryophyta</taxon>
        <taxon>Tracheophyta</taxon>
        <taxon>Spermatophyta</taxon>
        <taxon>Magnoliopsida</taxon>
        <taxon>eudicotyledons</taxon>
        <taxon>Gunneridae</taxon>
        <taxon>Pentapetalae</taxon>
        <taxon>rosids</taxon>
        <taxon>malvids</taxon>
        <taxon>Brassicales</taxon>
        <taxon>Brassicaceae</taxon>
        <taxon>Brassiceae</taxon>
        <taxon>Brassica</taxon>
    </lineage>
</organism>
<gene>
    <name evidence="3" type="ORF">F2Q69_00031500</name>
</gene>
<feature type="domain" description="Thioredoxin" evidence="2">
    <location>
        <begin position="53"/>
        <end position="91"/>
    </location>
</feature>
<proteinExistence type="inferred from homology"/>
<dbReference type="EMBL" id="QGKX02000088">
    <property type="protein sequence ID" value="KAF3584516.1"/>
    <property type="molecule type" value="Genomic_DNA"/>
</dbReference>
<dbReference type="GO" id="GO:0006457">
    <property type="term" value="P:protein folding"/>
    <property type="evidence" value="ECO:0007669"/>
    <property type="project" value="TreeGrafter"/>
</dbReference>
<dbReference type="PANTHER" id="PTHR18929">
    <property type="entry name" value="PROTEIN DISULFIDE ISOMERASE"/>
    <property type="match status" value="1"/>
</dbReference>
<dbReference type="CDD" id="cd02961">
    <property type="entry name" value="PDI_a_family"/>
    <property type="match status" value="1"/>
</dbReference>
<dbReference type="GO" id="GO:0034976">
    <property type="term" value="P:response to endoplasmic reticulum stress"/>
    <property type="evidence" value="ECO:0007669"/>
    <property type="project" value="TreeGrafter"/>
</dbReference>
<name>A0A8S9RVA6_BRACR</name>
<comment type="similarity">
    <text evidence="1">Belongs to the protein disulfide isomerase family.</text>
</comment>
<dbReference type="Pfam" id="PF00085">
    <property type="entry name" value="Thioredoxin"/>
    <property type="match status" value="1"/>
</dbReference>
<dbReference type="Proteomes" id="UP000712600">
    <property type="component" value="Unassembled WGS sequence"/>
</dbReference>
<accession>A0A8S9RVA6</accession>
<dbReference type="PANTHER" id="PTHR18929:SF189">
    <property type="entry name" value="PROTEIN DISULFIDE ISOMERASE-LIKE 1-5-RELATED"/>
    <property type="match status" value="1"/>
</dbReference>
<comment type="caution">
    <text evidence="3">The sequence shown here is derived from an EMBL/GenBank/DDBJ whole genome shotgun (WGS) entry which is preliminary data.</text>
</comment>
<evidence type="ECO:0000256" key="1">
    <source>
        <dbReference type="ARBA" id="ARBA00006347"/>
    </source>
</evidence>
<dbReference type="AlphaFoldDB" id="A0A8S9RVA6"/>
<sequence length="100" mass="11192">MSSPVLMAKIDCEGFSKVASQLEIKGFPTLLLFVKPHWSDQFDSIIKTATGLKEMSSPVLMAKIDCERFSKVASQLEIKGFPTLLLFVKPHWSDQFDSVV</sequence>
<dbReference type="GO" id="GO:0005783">
    <property type="term" value="C:endoplasmic reticulum"/>
    <property type="evidence" value="ECO:0007669"/>
    <property type="project" value="TreeGrafter"/>
</dbReference>
<evidence type="ECO:0000313" key="3">
    <source>
        <dbReference type="EMBL" id="KAF3584516.1"/>
    </source>
</evidence>
<dbReference type="GO" id="GO:0003756">
    <property type="term" value="F:protein disulfide isomerase activity"/>
    <property type="evidence" value="ECO:0007669"/>
    <property type="project" value="TreeGrafter"/>
</dbReference>
<dbReference type="InterPro" id="IPR013766">
    <property type="entry name" value="Thioredoxin_domain"/>
</dbReference>